<reference evidence="1" key="1">
    <citation type="journal article" date="2021" name="Sci. Rep.">
        <title>Diploid genomic architecture of Nitzschia inconspicua, an elite biomass production diatom.</title>
        <authorList>
            <person name="Oliver A."/>
            <person name="Podell S."/>
            <person name="Pinowska A."/>
            <person name="Traller J.C."/>
            <person name="Smith S.R."/>
            <person name="McClure R."/>
            <person name="Beliaev A."/>
            <person name="Bohutskyi P."/>
            <person name="Hill E.A."/>
            <person name="Rabines A."/>
            <person name="Zheng H."/>
            <person name="Allen L.Z."/>
            <person name="Kuo A."/>
            <person name="Grigoriev I.V."/>
            <person name="Allen A.E."/>
            <person name="Hazlebeck D."/>
            <person name="Allen E.E."/>
        </authorList>
    </citation>
    <scope>NUCLEOTIDE SEQUENCE</scope>
    <source>
        <strain evidence="1">Hildebrandi</strain>
    </source>
</reference>
<dbReference type="Proteomes" id="UP000693970">
    <property type="component" value="Unassembled WGS sequence"/>
</dbReference>
<dbReference type="EMBL" id="JAGRRH010000009">
    <property type="protein sequence ID" value="KAG7364541.1"/>
    <property type="molecule type" value="Genomic_DNA"/>
</dbReference>
<reference evidence="1" key="2">
    <citation type="submission" date="2021-04" db="EMBL/GenBank/DDBJ databases">
        <authorList>
            <person name="Podell S."/>
        </authorList>
    </citation>
    <scope>NUCLEOTIDE SEQUENCE</scope>
    <source>
        <strain evidence="1">Hildebrandi</strain>
    </source>
</reference>
<dbReference type="CDD" id="cd16364">
    <property type="entry name" value="T3SC_I-like"/>
    <property type="match status" value="1"/>
</dbReference>
<organism evidence="1 2">
    <name type="scientific">Nitzschia inconspicua</name>
    <dbReference type="NCBI Taxonomy" id="303405"/>
    <lineage>
        <taxon>Eukaryota</taxon>
        <taxon>Sar</taxon>
        <taxon>Stramenopiles</taxon>
        <taxon>Ochrophyta</taxon>
        <taxon>Bacillariophyta</taxon>
        <taxon>Bacillariophyceae</taxon>
        <taxon>Bacillariophycidae</taxon>
        <taxon>Bacillariales</taxon>
        <taxon>Bacillariaceae</taxon>
        <taxon>Nitzschia</taxon>
    </lineage>
</organism>
<protein>
    <submittedName>
        <fullName evidence="1">Uncharacterized protein</fullName>
    </submittedName>
</protein>
<accession>A0A9K3PYV1</accession>
<dbReference type="AlphaFoldDB" id="A0A9K3PYV1"/>
<name>A0A9K3PYV1_9STRA</name>
<sequence>MMNIFSRKRAFLKGDSRPAVAIVAPATSPTNGNVTGNFIDTSSVATDDSKSIHSQSMTITTEPSPDDIHRTEKKMKNNRQIVNKYVRKIGNQANLTGTLEMDSYGFCYIPFRRFLIILSVPADEPDQLCLNTMIFDLNGKDETRARKQVACLQHRQVHLGRRQSVVRLEGDEVYLYNCFPIRGLRYTEMVDILDDFMETALVVNADLTALSR</sequence>
<proteinExistence type="predicted"/>
<gene>
    <name evidence="1" type="ORF">IV203_037743</name>
</gene>
<evidence type="ECO:0000313" key="1">
    <source>
        <dbReference type="EMBL" id="KAG7364541.1"/>
    </source>
</evidence>
<evidence type="ECO:0000313" key="2">
    <source>
        <dbReference type="Proteomes" id="UP000693970"/>
    </source>
</evidence>
<keyword evidence="2" id="KW-1185">Reference proteome</keyword>
<comment type="caution">
    <text evidence="1">The sequence shown here is derived from an EMBL/GenBank/DDBJ whole genome shotgun (WGS) entry which is preliminary data.</text>
</comment>